<sequence>MEQHNADLFRLLSNPSFLLRIEKFPPEYAAQLHFTPDALGHGARSEILLNKKALYFKFFKPNHDLINGLIGDTLHWLEKLAACSGTELEAIYHATCILLLVTNDHHTILGVHKLIVYQMVADPVFIETEFSLLQNYLLCNLDKINKSSTLWLMYKKVVVIRIANGQDATSFLDSLLATIKGSGESHYQSYYAWEFCSWLSCLFRHLGSTGVPEGPRYETAVREIYAAVSEFCHSHPRDHSAWTCLGNVVMPSERKLTQAVLETMQCLRDCAPSGFHSVMEKPGPRKGIGFLGEILLEVTWISKYALNQSSSGFIKSMVVQVAGLPKLLGVLSDRLESLKLESPLLGGLLESVVFTNGYWDVMGVPVFDDDLISKAKMSDMVELYRLVEWLKRFATS</sequence>
<accession>A0A1E3QHX5</accession>
<dbReference type="AlphaFoldDB" id="A0A1E3QHX5"/>
<dbReference type="Proteomes" id="UP000094336">
    <property type="component" value="Unassembled WGS sequence"/>
</dbReference>
<gene>
    <name evidence="1" type="ORF">BABINDRAFT_103797</name>
</gene>
<dbReference type="EMBL" id="KV454442">
    <property type="protein sequence ID" value="ODQ77240.1"/>
    <property type="molecule type" value="Genomic_DNA"/>
</dbReference>
<evidence type="ECO:0000313" key="1">
    <source>
        <dbReference type="EMBL" id="ODQ77240.1"/>
    </source>
</evidence>
<dbReference type="OrthoDB" id="5358702at2759"/>
<keyword evidence="2" id="KW-1185">Reference proteome</keyword>
<organism evidence="1 2">
    <name type="scientific">Babjeviella inositovora NRRL Y-12698</name>
    <dbReference type="NCBI Taxonomy" id="984486"/>
    <lineage>
        <taxon>Eukaryota</taxon>
        <taxon>Fungi</taxon>
        <taxon>Dikarya</taxon>
        <taxon>Ascomycota</taxon>
        <taxon>Saccharomycotina</taxon>
        <taxon>Pichiomycetes</taxon>
        <taxon>Serinales incertae sedis</taxon>
        <taxon>Babjeviella</taxon>
    </lineage>
</organism>
<proteinExistence type="predicted"/>
<dbReference type="GeneID" id="30144582"/>
<name>A0A1E3QHX5_9ASCO</name>
<protein>
    <submittedName>
        <fullName evidence="1">Uncharacterized protein</fullName>
    </submittedName>
</protein>
<dbReference type="RefSeq" id="XP_018982568.1">
    <property type="nucleotide sequence ID" value="XM_019126728.1"/>
</dbReference>
<reference evidence="2" key="1">
    <citation type="submission" date="2016-05" db="EMBL/GenBank/DDBJ databases">
        <title>Comparative genomics of biotechnologically important yeasts.</title>
        <authorList>
            <consortium name="DOE Joint Genome Institute"/>
            <person name="Riley R."/>
            <person name="Haridas S."/>
            <person name="Wolfe K.H."/>
            <person name="Lopes M.R."/>
            <person name="Hittinger C.T."/>
            <person name="Goker M."/>
            <person name="Salamov A."/>
            <person name="Wisecaver J."/>
            <person name="Long T.M."/>
            <person name="Aerts A.L."/>
            <person name="Barry K."/>
            <person name="Choi C."/>
            <person name="Clum A."/>
            <person name="Coughlan A.Y."/>
            <person name="Deshpande S."/>
            <person name="Douglass A.P."/>
            <person name="Hanson S.J."/>
            <person name="Klenk H.-P."/>
            <person name="Labutti K."/>
            <person name="Lapidus A."/>
            <person name="Lindquist E."/>
            <person name="Lipzen A."/>
            <person name="Meier-Kolthoff J.P."/>
            <person name="Ohm R.A."/>
            <person name="Otillar R.P."/>
            <person name="Pangilinan J."/>
            <person name="Peng Y."/>
            <person name="Rokas A."/>
            <person name="Rosa C.A."/>
            <person name="Scheuner C."/>
            <person name="Sibirny A.A."/>
            <person name="Slot J.C."/>
            <person name="Stielow J.B."/>
            <person name="Sun H."/>
            <person name="Kurtzman C.P."/>
            <person name="Blackwell M."/>
            <person name="Grigoriev I.V."/>
            <person name="Jeffries T.W."/>
        </authorList>
    </citation>
    <scope>NUCLEOTIDE SEQUENCE [LARGE SCALE GENOMIC DNA]</scope>
    <source>
        <strain evidence="2">NRRL Y-12698</strain>
    </source>
</reference>
<evidence type="ECO:0000313" key="2">
    <source>
        <dbReference type="Proteomes" id="UP000094336"/>
    </source>
</evidence>